<dbReference type="PANTHER" id="PTHR11102">
    <property type="entry name" value="SEL-1-LIKE PROTEIN"/>
    <property type="match status" value="1"/>
</dbReference>
<evidence type="ECO:0000313" key="3">
    <source>
        <dbReference type="EMBL" id="EIE81590.1"/>
    </source>
</evidence>
<sequence>MPKSIFSRMIGLFSSKPKKQQAKPIQQEQTVEANSPFTQIKTIEPPRKEQAEVQPTSKEPLFFDTNEEGDEPDVSRFIRIQGDHPQLDEYLSKANQYSKHEEHDEYQTVSSIASSTNISLEEALFSRISSDSMTEITSFSSSSPKIAVRAQLSANRNSIQSEVEQYQVVDINSPQNNSSSNTTSKATTSSHLTAVRPGSERYFCNMYTQALYYLSPQNKGYSPAHAFRLLETIAIEGGEVYQQLDDLTKKIVALSQYRAGRMLYEADYTEEDDTYNHHQQNALMYLLRSQENGNPLAIYTLGVYAEERGKIKEACQFYYAACKAGVLEGKMAFGRIVLRHNVPGFKLEDAIHALTEASDEGYSYASLTLAMYYDQQDQFQNAVKYCKLVDLPPIHPVYHYSNYIMSCIYLRAGHLDLAHIHMAKSVMSMHNDESGVHTKSPVALRKLGIFCLLGVGVSKNPLDAFMYIEEASRLGDRAALIILAYMYTFGIGCQVNREAALKIYERCKENSIAARLSCGLLWMNINQERAYQEFLSVINFKCELNHEEHWDIKSIKCEAAVRIAVWNFNGIGGAKKDPHGAVFLLQELSNKRNYVGAYYWLAWAYLEGVKDTDGSTILPKDQNKAFHYFLKGATKNHEKCLYCVGLMLHEGYSGNSGYQKQDAFQFFLKAANLGYAKAQTQVGISYFHGTPPVAQNLDRAFEYFILAARHNDTEAVIYLADYLFKDYSKSNYINVVQVYSELSRAASNNNPAAYRMLGLVVNKDIDLSSTYVPILRKLGKDNHRELWDIYQKSKNESSNKDINSRFALRCLWKALELGDHMSGRYICKQLPKMTEEDIVKTIDIFEKAEGSVPERMSLSLAKFLNVCNKKRLSLKKYLEVAKFNDLNTTSGWESRLQSAKLIILENQGKARSKSLIFSYLQSMVKYNGKNLFWPYILLAKCHEEEICVGCNKFVAISLYEKALSYRTNHGQASDNTPDTMLEVSIRLKLIKDYYDSYQDSKLKAQLDALDALLKKLGNSKQAQEALAETLYYRGLLFLHDYSMPNNRDKAKVCLLESSKFGNILARLELGYFYATNEGQEDLAEACFSDVADSKKTSIDFQGRLVETMISLRPQRMKNPAEDYPKEFLQMKLAAAVTYSLFDMERQAVDWLREIPDEPLSQILLFYYKMKPPTNRTSQAISRLSDLMAPFETDHSLDYNARMILSYGQFRLGQCFEFGHGTPIDDAAAAEYYNKACAFLKSNEMYEKLAEISQKNGSNNAADLFPTLYNAAHNNKDAMFKLAQYYELQRTKGSLEKAIAHFRKAADLGHTEACYCYAKYRIKKTAETAIRQEGVASSSKIAADYLRLAANKNHGPAFYELGMLEMKAGMFEEAIDDLMEADFLNCSDASYQLGELYYTGFIGVVQNQVTFKVNQNYEISFDYFMHAYQNDSAHFMAIIKIGSFYEQGIFKKQDLSKAKQWYMMAFSLGKGNGAAEYALGCLEETNIELSGLTPTNELRKTAYEWFVKANALGNKDAKFKVGVYLLNSWLDPHGPDTEKKGLEILIEENNDSELKAMIVLAKYFERKGEYQTAFNYWRNAEMLEDPEALEYIGKCYEEGLLGQEINLEKALSYKQRAIEAL</sequence>
<organism evidence="3 4">
    <name type="scientific">Rhizopus delemar (strain RA 99-880 / ATCC MYA-4621 / FGSC 9543 / NRRL 43880)</name>
    <name type="common">Mucormycosis agent</name>
    <name type="synonym">Rhizopus arrhizus var. delemar</name>
    <dbReference type="NCBI Taxonomy" id="246409"/>
    <lineage>
        <taxon>Eukaryota</taxon>
        <taxon>Fungi</taxon>
        <taxon>Fungi incertae sedis</taxon>
        <taxon>Mucoromycota</taxon>
        <taxon>Mucoromycotina</taxon>
        <taxon>Mucoromycetes</taxon>
        <taxon>Mucorales</taxon>
        <taxon>Mucorineae</taxon>
        <taxon>Rhizopodaceae</taxon>
        <taxon>Rhizopus</taxon>
    </lineage>
</organism>
<dbReference type="VEuPathDB" id="FungiDB:RO3G_06295"/>
<dbReference type="RefSeq" id="XP_067516986.1">
    <property type="nucleotide sequence ID" value="XM_067660885.1"/>
</dbReference>
<feature type="region of interest" description="Disordered" evidence="2">
    <location>
        <begin position="1"/>
        <end position="70"/>
    </location>
</feature>
<dbReference type="EMBL" id="CH476735">
    <property type="protein sequence ID" value="EIE81590.1"/>
    <property type="molecule type" value="Genomic_DNA"/>
</dbReference>
<dbReference type="GO" id="GO:0005789">
    <property type="term" value="C:endoplasmic reticulum membrane"/>
    <property type="evidence" value="ECO:0007669"/>
    <property type="project" value="TreeGrafter"/>
</dbReference>
<dbReference type="Gene3D" id="1.25.40.10">
    <property type="entry name" value="Tetratricopeptide repeat domain"/>
    <property type="match status" value="5"/>
</dbReference>
<dbReference type="InterPro" id="IPR006597">
    <property type="entry name" value="Sel1-like"/>
</dbReference>
<dbReference type="eggNOG" id="KOG1550">
    <property type="taxonomic scope" value="Eukaryota"/>
</dbReference>
<gene>
    <name evidence="3" type="ORF">RO3G_06295</name>
</gene>
<comment type="similarity">
    <text evidence="1">Belongs to the sel-1 family.</text>
</comment>
<dbReference type="STRING" id="246409.I1BZG0"/>
<reference evidence="3 4" key="1">
    <citation type="journal article" date="2009" name="PLoS Genet.">
        <title>Genomic analysis of the basal lineage fungus Rhizopus oryzae reveals a whole-genome duplication.</title>
        <authorList>
            <person name="Ma L.-J."/>
            <person name="Ibrahim A.S."/>
            <person name="Skory C."/>
            <person name="Grabherr M.G."/>
            <person name="Burger G."/>
            <person name="Butler M."/>
            <person name="Elias M."/>
            <person name="Idnurm A."/>
            <person name="Lang B.F."/>
            <person name="Sone T."/>
            <person name="Abe A."/>
            <person name="Calvo S.E."/>
            <person name="Corrochano L.M."/>
            <person name="Engels R."/>
            <person name="Fu J."/>
            <person name="Hansberg W."/>
            <person name="Kim J.-M."/>
            <person name="Kodira C.D."/>
            <person name="Koehrsen M.J."/>
            <person name="Liu B."/>
            <person name="Miranda-Saavedra D."/>
            <person name="O'Leary S."/>
            <person name="Ortiz-Castellanos L."/>
            <person name="Poulter R."/>
            <person name="Rodriguez-Romero J."/>
            <person name="Ruiz-Herrera J."/>
            <person name="Shen Y.-Q."/>
            <person name="Zeng Q."/>
            <person name="Galagan J."/>
            <person name="Birren B.W."/>
            <person name="Cuomo C.A."/>
            <person name="Wickes B.L."/>
        </authorList>
    </citation>
    <scope>NUCLEOTIDE SEQUENCE [LARGE SCALE GENOMIC DNA]</scope>
    <source>
        <strain evidence="4">RA 99-880 / ATCC MYA-4621 / FGSC 9543 / NRRL 43880</strain>
    </source>
</reference>
<feature type="region of interest" description="Disordered" evidence="2">
    <location>
        <begin position="172"/>
        <end position="192"/>
    </location>
</feature>
<dbReference type="SMART" id="SM00671">
    <property type="entry name" value="SEL1"/>
    <property type="match status" value="14"/>
</dbReference>
<dbReference type="InParanoid" id="I1BZG0"/>
<dbReference type="InterPro" id="IPR050767">
    <property type="entry name" value="Sel1_AlgK"/>
</dbReference>
<dbReference type="InterPro" id="IPR011990">
    <property type="entry name" value="TPR-like_helical_dom_sf"/>
</dbReference>
<dbReference type="SUPFAM" id="SSF81901">
    <property type="entry name" value="HCP-like"/>
    <property type="match status" value="6"/>
</dbReference>
<name>I1BZG0_RHIO9</name>
<feature type="compositionally biased region" description="Low complexity" evidence="2">
    <location>
        <begin position="172"/>
        <end position="190"/>
    </location>
</feature>
<proteinExistence type="inferred from homology"/>
<accession>I1BZG0</accession>
<feature type="compositionally biased region" description="Polar residues" evidence="2">
    <location>
        <begin position="30"/>
        <end position="41"/>
    </location>
</feature>
<dbReference type="GO" id="GO:0036503">
    <property type="term" value="P:ERAD pathway"/>
    <property type="evidence" value="ECO:0007669"/>
    <property type="project" value="TreeGrafter"/>
</dbReference>
<evidence type="ECO:0000256" key="1">
    <source>
        <dbReference type="ARBA" id="ARBA00038101"/>
    </source>
</evidence>
<evidence type="ECO:0000256" key="2">
    <source>
        <dbReference type="SAM" id="MobiDB-lite"/>
    </source>
</evidence>
<evidence type="ECO:0000313" key="4">
    <source>
        <dbReference type="Proteomes" id="UP000009138"/>
    </source>
</evidence>
<dbReference type="Proteomes" id="UP000009138">
    <property type="component" value="Unassembled WGS sequence"/>
</dbReference>
<dbReference type="Pfam" id="PF08238">
    <property type="entry name" value="Sel1"/>
    <property type="match status" value="12"/>
</dbReference>
<dbReference type="GeneID" id="93613266"/>
<protein>
    <submittedName>
        <fullName evidence="3">Uncharacterized protein</fullName>
    </submittedName>
</protein>
<dbReference type="OrthoDB" id="2212001at2759"/>
<dbReference type="PANTHER" id="PTHR11102:SF160">
    <property type="entry name" value="ERAD-ASSOCIATED E3 UBIQUITIN-PROTEIN LIGASE COMPONENT HRD3"/>
    <property type="match status" value="1"/>
</dbReference>
<dbReference type="OMA" id="RIAVWEY"/>
<keyword evidence="4" id="KW-1185">Reference proteome</keyword>